<feature type="signal peptide" evidence="2">
    <location>
        <begin position="1"/>
        <end position="22"/>
    </location>
</feature>
<proteinExistence type="predicted"/>
<dbReference type="AlphaFoldDB" id="A0A8C8H652"/>
<evidence type="ECO:0000259" key="3">
    <source>
        <dbReference type="PROSITE" id="PS50093"/>
    </source>
</evidence>
<evidence type="ECO:0000313" key="5">
    <source>
        <dbReference type="Proteomes" id="UP000694402"/>
    </source>
</evidence>
<dbReference type="GeneTree" id="ENSGT00950000183188"/>
<organism evidence="4 5">
    <name type="scientific">Oncorhynchus tshawytscha</name>
    <name type="common">Chinook salmon</name>
    <name type="synonym">Salmo tshawytscha</name>
    <dbReference type="NCBI Taxonomy" id="74940"/>
    <lineage>
        <taxon>Eukaryota</taxon>
        <taxon>Metazoa</taxon>
        <taxon>Chordata</taxon>
        <taxon>Craniata</taxon>
        <taxon>Vertebrata</taxon>
        <taxon>Euteleostomi</taxon>
        <taxon>Actinopterygii</taxon>
        <taxon>Neopterygii</taxon>
        <taxon>Teleostei</taxon>
        <taxon>Protacanthopterygii</taxon>
        <taxon>Salmoniformes</taxon>
        <taxon>Salmonidae</taxon>
        <taxon>Salmoninae</taxon>
        <taxon>Oncorhynchus</taxon>
    </lineage>
</organism>
<keyword evidence="5" id="KW-1185">Reference proteome</keyword>
<keyword evidence="2" id="KW-0732">Signal</keyword>
<gene>
    <name evidence="4" type="primary">TMEM130</name>
</gene>
<dbReference type="InterPro" id="IPR022409">
    <property type="entry name" value="PKD/Chitinase_dom"/>
</dbReference>
<keyword evidence="1" id="KW-0472">Membrane</keyword>
<dbReference type="SMART" id="SM00089">
    <property type="entry name" value="PKD"/>
    <property type="match status" value="1"/>
</dbReference>
<dbReference type="GO" id="GO:0005886">
    <property type="term" value="C:plasma membrane"/>
    <property type="evidence" value="ECO:0007669"/>
    <property type="project" value="TreeGrafter"/>
</dbReference>
<evidence type="ECO:0000313" key="4">
    <source>
        <dbReference type="Ensembl" id="ENSOTSP00005059501.2"/>
    </source>
</evidence>
<dbReference type="PANTHER" id="PTHR11861">
    <property type="entry name" value="MELANOCYTE PROTEIN PMEL 17-RELATED"/>
    <property type="match status" value="1"/>
</dbReference>
<dbReference type="InterPro" id="IPR000601">
    <property type="entry name" value="PKD_dom"/>
</dbReference>
<dbReference type="PROSITE" id="PS50093">
    <property type="entry name" value="PKD"/>
    <property type="match status" value="1"/>
</dbReference>
<name>A0A8C8H652_ONCTS</name>
<feature type="domain" description="PKD" evidence="3">
    <location>
        <begin position="81"/>
        <end position="123"/>
    </location>
</feature>
<feature type="chain" id="PRO_5044278265" description="PKD domain-containing protein" evidence="2">
    <location>
        <begin position="23"/>
        <end position="325"/>
    </location>
</feature>
<reference evidence="4" key="2">
    <citation type="submission" date="2025-09" db="UniProtKB">
        <authorList>
            <consortium name="Ensembl"/>
        </authorList>
    </citation>
    <scope>IDENTIFICATION</scope>
</reference>
<dbReference type="Proteomes" id="UP000694402">
    <property type="component" value="Unassembled WGS sequence"/>
</dbReference>
<dbReference type="Pfam" id="PF00801">
    <property type="entry name" value="PKD"/>
    <property type="match status" value="1"/>
</dbReference>
<dbReference type="InterPro" id="IPR045219">
    <property type="entry name" value="PKAT"/>
</dbReference>
<dbReference type="CDD" id="cd00146">
    <property type="entry name" value="PKD"/>
    <property type="match status" value="1"/>
</dbReference>
<keyword evidence="1" id="KW-0812">Transmembrane</keyword>
<protein>
    <recommendedName>
        <fullName evidence="3">PKD domain-containing protein</fullName>
    </recommendedName>
</protein>
<evidence type="ECO:0000256" key="2">
    <source>
        <dbReference type="SAM" id="SignalP"/>
    </source>
</evidence>
<evidence type="ECO:0000256" key="1">
    <source>
        <dbReference type="SAM" id="Phobius"/>
    </source>
</evidence>
<feature type="transmembrane region" description="Helical" evidence="1">
    <location>
        <begin position="236"/>
        <end position="258"/>
    </location>
</feature>
<keyword evidence="1" id="KW-1133">Transmembrane helix</keyword>
<dbReference type="PANTHER" id="PTHR11861:SF10">
    <property type="entry name" value="TRANSMEMBRANE PROTEIN 130"/>
    <property type="match status" value="1"/>
</dbReference>
<accession>A0A8C8H652</accession>
<dbReference type="Ensembl" id="ENSOTST00005064742.2">
    <property type="protein sequence ID" value="ENSOTSP00005059501.2"/>
    <property type="gene ID" value="ENSOTSG00005054524.1"/>
</dbReference>
<sequence>MYRKIIALVMSLPLILSPQVFGLVTDGLIHLKNITGKLSFIQRDGNVTYLRDKELATEVPTETKFELFDPRNTLRTARFNYTWDFGNGEVLKGSEPSVHYNYSSPGNYTLRLRVGAQVNKTSTPVTGVHTMDVTVLDAIRNIELSPLSFQVSRNNSLVVHVDGSPPMWVCWRFLQNCVSATPTGCHLTMLYENTMTLNHTFTALGVHCLDISARNDISKLQTSYNIFVRRDPSFNLLFIMMCAWIVLAILAFITVMACRHKKGRNSNPQMSKSSNATYSSMNMELQPQQDIPDISSDLYVSRPKNEEVQPLLQHGTRSVAKSYRN</sequence>
<reference evidence="4" key="1">
    <citation type="submission" date="2025-08" db="UniProtKB">
        <authorList>
            <consortium name="Ensembl"/>
        </authorList>
    </citation>
    <scope>IDENTIFICATION</scope>
</reference>